<evidence type="ECO:0000313" key="2">
    <source>
        <dbReference type="Proteomes" id="UP000622405"/>
    </source>
</evidence>
<reference evidence="1 2" key="1">
    <citation type="journal article" date="2020" name="mSystems">
        <title>Defining Genomic and Predicted Metabolic Features of the Acetobacterium Genus.</title>
        <authorList>
            <person name="Ross D.E."/>
            <person name="Marshall C.W."/>
            <person name="Gulliver D."/>
            <person name="May H.D."/>
            <person name="Norman R.S."/>
        </authorList>
    </citation>
    <scope>NUCLEOTIDE SEQUENCE [LARGE SCALE GENOMIC DNA]</scope>
    <source>
        <strain evidence="1 2">DSM 4132</strain>
    </source>
</reference>
<gene>
    <name evidence="1" type="ORF">GH811_09425</name>
</gene>
<comment type="caution">
    <text evidence="1">The sequence shown here is derived from an EMBL/GenBank/DDBJ whole genome shotgun (WGS) entry which is preliminary data.</text>
</comment>
<dbReference type="Proteomes" id="UP000622405">
    <property type="component" value="Unassembled WGS sequence"/>
</dbReference>
<proteinExistence type="predicted"/>
<name>A0ABR6YXM4_9FIRM</name>
<evidence type="ECO:0008006" key="3">
    <source>
        <dbReference type="Google" id="ProtNLM"/>
    </source>
</evidence>
<accession>A0ABR6YXM4</accession>
<keyword evidence="2" id="KW-1185">Reference proteome</keyword>
<dbReference type="RefSeq" id="WP_186894243.1">
    <property type="nucleotide sequence ID" value="NZ_WJBE01000007.1"/>
</dbReference>
<protein>
    <recommendedName>
        <fullName evidence="3">DUF1667 domain-containing protein</fullName>
    </recommendedName>
</protein>
<dbReference type="EMBL" id="WJBE01000007">
    <property type="protein sequence ID" value="MBC3899834.1"/>
    <property type="molecule type" value="Genomic_DNA"/>
</dbReference>
<evidence type="ECO:0000313" key="1">
    <source>
        <dbReference type="EMBL" id="MBC3899834.1"/>
    </source>
</evidence>
<sequence length="87" mass="9825">MINTDLNEEKAVICQEDGVSEIKLTCTTCPRQCEMTLLMDGASILMVKDDGCKKGSKFAYREMKNRRKQRSLIGMNCTGIDRMEKAV</sequence>
<organism evidence="1 2">
    <name type="scientific">Acetobacterium malicum</name>
    <dbReference type="NCBI Taxonomy" id="52692"/>
    <lineage>
        <taxon>Bacteria</taxon>
        <taxon>Bacillati</taxon>
        <taxon>Bacillota</taxon>
        <taxon>Clostridia</taxon>
        <taxon>Eubacteriales</taxon>
        <taxon>Eubacteriaceae</taxon>
        <taxon>Acetobacterium</taxon>
    </lineage>
</organism>